<reference evidence="3" key="1">
    <citation type="submission" date="2018-02" db="EMBL/GenBank/DDBJ databases">
        <authorList>
            <person name="Hornung B."/>
        </authorList>
    </citation>
    <scope>NUCLEOTIDE SEQUENCE [LARGE SCALE GENOMIC DNA]</scope>
</reference>
<dbReference type="RefSeq" id="WP_147385413.1">
    <property type="nucleotide sequence ID" value="NZ_OMOH01000006.1"/>
</dbReference>
<dbReference type="SUPFAM" id="SSF53098">
    <property type="entry name" value="Ribonuclease H-like"/>
    <property type="match status" value="1"/>
</dbReference>
<dbReference type="EMBL" id="OMOH01000006">
    <property type="protein sequence ID" value="SPF68867.1"/>
    <property type="molecule type" value="Genomic_DNA"/>
</dbReference>
<accession>A0A375I5X1</accession>
<dbReference type="Proteomes" id="UP000265962">
    <property type="component" value="Unassembled WGS sequence"/>
</dbReference>
<dbReference type="Pfam" id="PF13683">
    <property type="entry name" value="rve_3"/>
    <property type="match status" value="1"/>
</dbReference>
<sequence>RDALASWIHFYNHHRPHTACGNLPPITRLTNIPDQYNDERRAHC</sequence>
<keyword evidence="3" id="KW-1185">Reference proteome</keyword>
<organism evidence="2 3">
    <name type="scientific">Propionibacterium ruminifibrarum</name>
    <dbReference type="NCBI Taxonomy" id="1962131"/>
    <lineage>
        <taxon>Bacteria</taxon>
        <taxon>Bacillati</taxon>
        <taxon>Actinomycetota</taxon>
        <taxon>Actinomycetes</taxon>
        <taxon>Propionibacteriales</taxon>
        <taxon>Propionibacteriaceae</taxon>
        <taxon>Propionibacterium</taxon>
    </lineage>
</organism>
<dbReference type="AlphaFoldDB" id="A0A375I5X1"/>
<dbReference type="InterPro" id="IPR012337">
    <property type="entry name" value="RNaseH-like_sf"/>
</dbReference>
<evidence type="ECO:0000313" key="3">
    <source>
        <dbReference type="Proteomes" id="UP000265962"/>
    </source>
</evidence>
<dbReference type="InterPro" id="IPR001584">
    <property type="entry name" value="Integrase_cat-core"/>
</dbReference>
<evidence type="ECO:0000313" key="2">
    <source>
        <dbReference type="EMBL" id="SPF68867.1"/>
    </source>
</evidence>
<gene>
    <name evidence="2" type="ORF">PROPJV5_1850</name>
</gene>
<feature type="non-terminal residue" evidence="2">
    <location>
        <position position="1"/>
    </location>
</feature>
<feature type="domain" description="Integrase catalytic" evidence="1">
    <location>
        <begin position="1"/>
        <end position="25"/>
    </location>
</feature>
<dbReference type="GO" id="GO:0015074">
    <property type="term" value="P:DNA integration"/>
    <property type="evidence" value="ECO:0007669"/>
    <property type="project" value="InterPro"/>
</dbReference>
<proteinExistence type="predicted"/>
<protein>
    <submittedName>
        <fullName evidence="2">Integrase, catalytic core</fullName>
    </submittedName>
</protein>
<name>A0A375I5X1_9ACTN</name>
<dbReference type="OrthoDB" id="52928at2"/>
<evidence type="ECO:0000259" key="1">
    <source>
        <dbReference type="Pfam" id="PF13683"/>
    </source>
</evidence>